<evidence type="ECO:0000313" key="2">
    <source>
        <dbReference type="EMBL" id="SHH10960.1"/>
    </source>
</evidence>
<dbReference type="AlphaFoldDB" id="A0A1M5QAL1"/>
<proteinExistence type="predicted"/>
<name>A0A1M5QAL1_9BURK</name>
<accession>A0A1M5QAL1</accession>
<keyword evidence="2" id="KW-0255">Endonuclease</keyword>
<protein>
    <submittedName>
        <fullName evidence="2">HNH endonuclease</fullName>
    </submittedName>
</protein>
<organism evidence="2 3">
    <name type="scientific">Pollutimonas bauzanensis</name>
    <dbReference type="NCBI Taxonomy" id="658167"/>
    <lineage>
        <taxon>Bacteria</taxon>
        <taxon>Pseudomonadati</taxon>
        <taxon>Pseudomonadota</taxon>
        <taxon>Betaproteobacteria</taxon>
        <taxon>Burkholderiales</taxon>
        <taxon>Alcaligenaceae</taxon>
        <taxon>Pollutimonas</taxon>
    </lineage>
</organism>
<dbReference type="GO" id="GO:0004519">
    <property type="term" value="F:endonuclease activity"/>
    <property type="evidence" value="ECO:0007669"/>
    <property type="project" value="UniProtKB-KW"/>
</dbReference>
<dbReference type="EMBL" id="FQXE01000002">
    <property type="protein sequence ID" value="SHH10960.1"/>
    <property type="molecule type" value="Genomic_DNA"/>
</dbReference>
<dbReference type="InterPro" id="IPR029471">
    <property type="entry name" value="HNH_5"/>
</dbReference>
<feature type="domain" description="HNH endonuclease 5" evidence="1">
    <location>
        <begin position="3"/>
        <end position="52"/>
    </location>
</feature>
<evidence type="ECO:0000313" key="3">
    <source>
        <dbReference type="Proteomes" id="UP000184226"/>
    </source>
</evidence>
<sequence>MLCIICRKDKDDMSDEHVIPDSLGGYYHIFNVCETCNSKMGEKVDSPLVNHKLTELYRFAQEIEGKKGIVPNPFSGIFLEEGNPDVKARVDINKEGKLEVLYHPAIKLTEDAGVVQSIEIAVDSKDEGRIDGILQKIVTRKGIPESAIIKGERRREIRTGGVGGRWEIDILKFKIGLLKIAYEFAVDSIPEFFSDVDAIKISEILKNANYEGAKEYAKIGSGLQPEIFEPFVNYLDLSSRKHYLVLTPAKFGLLCLVKLHNLFSIGIVLSKRKFLDFTETVIGVNDIDGRSFRKLRIPDLINECMGPVHTRFCYYFHDEHERAKGEPEVNSPGYRYEGNDKAEIPLYKKNGERYPFLAHQLLERSVCQSRKDENWQIEVFWFDEIQEYYVKSVGSGNMYRVIALEMSREQIRKV</sequence>
<evidence type="ECO:0000259" key="1">
    <source>
        <dbReference type="Pfam" id="PF14279"/>
    </source>
</evidence>
<dbReference type="Proteomes" id="UP000184226">
    <property type="component" value="Unassembled WGS sequence"/>
</dbReference>
<dbReference type="Pfam" id="PF14279">
    <property type="entry name" value="HNH_5"/>
    <property type="match status" value="1"/>
</dbReference>
<gene>
    <name evidence="2" type="ORF">SAMN04488135_102207</name>
</gene>
<keyword evidence="2" id="KW-0540">Nuclease</keyword>
<reference evidence="2 3" key="1">
    <citation type="submission" date="2016-11" db="EMBL/GenBank/DDBJ databases">
        <authorList>
            <person name="Jaros S."/>
            <person name="Januszkiewicz K."/>
            <person name="Wedrychowicz H."/>
        </authorList>
    </citation>
    <scope>NUCLEOTIDE SEQUENCE [LARGE SCALE GENOMIC DNA]</scope>
    <source>
        <strain evidence="2 3">CGMCC 1.10190</strain>
    </source>
</reference>
<keyword evidence="2" id="KW-0378">Hydrolase</keyword>
<keyword evidence="3" id="KW-1185">Reference proteome</keyword>